<accession>A0ACB7VWW6</accession>
<name>A0ACB7VWW6_DIOAL</name>
<reference evidence="2" key="1">
    <citation type="journal article" date="2022" name="Nat. Commun.">
        <title>Chromosome evolution and the genetic basis of agronomically important traits in greater yam.</title>
        <authorList>
            <person name="Bredeson J.V."/>
            <person name="Lyons J.B."/>
            <person name="Oniyinde I.O."/>
            <person name="Okereke N.R."/>
            <person name="Kolade O."/>
            <person name="Nnabue I."/>
            <person name="Nwadili C.O."/>
            <person name="Hribova E."/>
            <person name="Parker M."/>
            <person name="Nwogha J."/>
            <person name="Shu S."/>
            <person name="Carlson J."/>
            <person name="Kariba R."/>
            <person name="Muthemba S."/>
            <person name="Knop K."/>
            <person name="Barton G.J."/>
            <person name="Sherwood A.V."/>
            <person name="Lopez-Montes A."/>
            <person name="Asiedu R."/>
            <person name="Jamnadass R."/>
            <person name="Muchugi A."/>
            <person name="Goodstein D."/>
            <person name="Egesi C.N."/>
            <person name="Featherston J."/>
            <person name="Asfaw A."/>
            <person name="Simpson G.G."/>
            <person name="Dolezel J."/>
            <person name="Hendre P.S."/>
            <person name="Van Deynze A."/>
            <person name="Kumar P.L."/>
            <person name="Obidiegwu J.E."/>
            <person name="Bhattacharjee R."/>
            <person name="Rokhsar D.S."/>
        </authorList>
    </citation>
    <scope>NUCLEOTIDE SEQUENCE [LARGE SCALE GENOMIC DNA]</scope>
    <source>
        <strain evidence="2">cv. TDa95/00328</strain>
    </source>
</reference>
<gene>
    <name evidence="1" type="ORF">IHE45_06G059600</name>
</gene>
<proteinExistence type="predicted"/>
<comment type="caution">
    <text evidence="1">The sequence shown here is derived from an EMBL/GenBank/DDBJ whole genome shotgun (WGS) entry which is preliminary data.</text>
</comment>
<organism evidence="1 2">
    <name type="scientific">Dioscorea alata</name>
    <name type="common">Purple yam</name>
    <dbReference type="NCBI Taxonomy" id="55571"/>
    <lineage>
        <taxon>Eukaryota</taxon>
        <taxon>Viridiplantae</taxon>
        <taxon>Streptophyta</taxon>
        <taxon>Embryophyta</taxon>
        <taxon>Tracheophyta</taxon>
        <taxon>Spermatophyta</taxon>
        <taxon>Magnoliopsida</taxon>
        <taxon>Liliopsida</taxon>
        <taxon>Dioscoreales</taxon>
        <taxon>Dioscoreaceae</taxon>
        <taxon>Dioscorea</taxon>
    </lineage>
</organism>
<dbReference type="EMBL" id="CM037016">
    <property type="protein sequence ID" value="KAH7679458.1"/>
    <property type="molecule type" value="Genomic_DNA"/>
</dbReference>
<evidence type="ECO:0000313" key="2">
    <source>
        <dbReference type="Proteomes" id="UP000827976"/>
    </source>
</evidence>
<keyword evidence="2" id="KW-1185">Reference proteome</keyword>
<sequence>MEIAIMELRESEQYCKFRDHLHNNHLLKSEISRRLGSEKQVQMIIYALGSLEYNYDAHYQLALALLLREEVDILRIGEIQVFDPVITSVDAAFIQSLGCTVLSVNEYARRKVEKPTLFFLPFAWHELVANLLETNWSPSKLDNLIILGSSMHGWAKSYDQPDYRILKKTEINRVKEEDQYRYMNTIKDFTVDFTVDKEYIQLPLNQFYWVFFNLQPEFDINPILPSKFLFTLFL</sequence>
<protein>
    <submittedName>
        <fullName evidence="1">SRR1-like domain-containing protein</fullName>
    </submittedName>
</protein>
<evidence type="ECO:0000313" key="1">
    <source>
        <dbReference type="EMBL" id="KAH7679458.1"/>
    </source>
</evidence>
<dbReference type="Proteomes" id="UP000827976">
    <property type="component" value="Chromosome 6"/>
</dbReference>